<reference evidence="3 4" key="1">
    <citation type="submission" date="2014-03" db="EMBL/GenBank/DDBJ databases">
        <title>complete genome sequence of Flavobacteriaceae bacterium JBKA-6.</title>
        <authorList>
            <person name="Takano T."/>
            <person name="Nakamura Y."/>
            <person name="Takuma S."/>
            <person name="Yasuike M."/>
            <person name="Matsuyama T."/>
            <person name="Sakai T."/>
            <person name="Fujiwara A."/>
            <person name="Kimoto K."/>
            <person name="Fukuda Y."/>
            <person name="Kondo H."/>
            <person name="Hirono I."/>
            <person name="Nakayasu C."/>
        </authorList>
    </citation>
    <scope>NUCLEOTIDE SEQUENCE [LARGE SCALE GENOMIC DNA]</scope>
    <source>
        <strain evidence="3 4">JBKA-6</strain>
    </source>
</reference>
<gene>
    <name evidence="3" type="ORF">JBKA6_0684</name>
</gene>
<dbReference type="InterPro" id="IPR030392">
    <property type="entry name" value="S74_ICA"/>
</dbReference>
<keyword evidence="1" id="KW-0175">Coiled coil</keyword>
<evidence type="ECO:0000313" key="3">
    <source>
        <dbReference type="EMBL" id="BAV94697.1"/>
    </source>
</evidence>
<feature type="domain" description="Peptidase S74" evidence="2">
    <location>
        <begin position="1052"/>
        <end position="1225"/>
    </location>
</feature>
<dbReference type="InterPro" id="IPR054500">
    <property type="entry name" value="Phage_fiber_rpt"/>
</dbReference>
<accession>A0A1J1DXX1</accession>
<dbReference type="EMBL" id="AP014564">
    <property type="protein sequence ID" value="BAV94697.1"/>
    <property type="molecule type" value="Genomic_DNA"/>
</dbReference>
<dbReference type="InterPro" id="IPR011049">
    <property type="entry name" value="Serralysin-like_metalloprot_C"/>
</dbReference>
<proteinExistence type="predicted"/>
<name>A0A1J1DXX1_9FLAO</name>
<organism evidence="3 4">
    <name type="scientific">Ichthyobacterium seriolicida</name>
    <dbReference type="NCBI Taxonomy" id="242600"/>
    <lineage>
        <taxon>Bacteria</taxon>
        <taxon>Pseudomonadati</taxon>
        <taxon>Bacteroidota</taxon>
        <taxon>Flavobacteriia</taxon>
        <taxon>Flavobacteriales</taxon>
        <taxon>Ichthyobacteriaceae</taxon>
        <taxon>Ichthyobacterium</taxon>
    </lineage>
</organism>
<dbReference type="SUPFAM" id="SSF101967">
    <property type="entry name" value="Adhesin YadA, collagen-binding domain"/>
    <property type="match status" value="1"/>
</dbReference>
<feature type="coiled-coil region" evidence="1">
    <location>
        <begin position="1215"/>
        <end position="1263"/>
    </location>
</feature>
<dbReference type="Proteomes" id="UP000243197">
    <property type="component" value="Chromosome"/>
</dbReference>
<keyword evidence="4" id="KW-1185">Reference proteome</keyword>
<dbReference type="PROSITE" id="PS51688">
    <property type="entry name" value="ICA"/>
    <property type="match status" value="1"/>
</dbReference>
<evidence type="ECO:0000313" key="4">
    <source>
        <dbReference type="Proteomes" id="UP000243197"/>
    </source>
</evidence>
<dbReference type="Gene3D" id="2.150.10.10">
    <property type="entry name" value="Serralysin-like metalloprotease, C-terminal"/>
    <property type="match status" value="3"/>
</dbReference>
<dbReference type="Pfam" id="PF22337">
    <property type="entry name" value="Phage_fiber_rpt"/>
    <property type="match status" value="2"/>
</dbReference>
<evidence type="ECO:0000256" key="1">
    <source>
        <dbReference type="SAM" id="Coils"/>
    </source>
</evidence>
<dbReference type="KEGG" id="ise:JBKA6_0684"/>
<evidence type="ECO:0000259" key="2">
    <source>
        <dbReference type="PROSITE" id="PS51688"/>
    </source>
</evidence>
<protein>
    <recommendedName>
        <fullName evidence="2">Peptidase S74 domain-containing protein</fullName>
    </recommendedName>
</protein>
<sequence length="1284" mass="138583">MLSDLEAISQTFPDKLNYQLTVRKGQKLIKEHSVSVRISIYSSKEKVLYSETYSSIKTNKDGLLNLSVGDGLRGEAFSTLKLSSLQWGDTTYYIKSEIDLNANNNYDNAIVNKSEILSVPYALYAKNSPKVEVIDNLDSNSTTKALSANQGSVLKAEIDKKLDKRDIIDDLNTENDKKALSASQGKKIVDVYGVMKKWRNNQIHSVSDIVLRKGKFFSLISPLDKSEKNTPPEHLKSKWLNLSIFDKISSNVIMNWSNSSATARDINNIKGDNNLVLGLNSANSLSTGSDNIILGKGSGNAITTAYKNISVGNKALNSNSIGNNNIAVGNNSLKLTNANKNIAIGISALSKNITGVENISIGYNAGSYHGNFDSKNANTGSKKSIYIGQEVTSSSATADNEIVIGYRAEGKGHNTVVIGHKDSKTYIPNGALELTNGDLDIKSGNINLSSGNANISGQLSTSNFHTQWDASKTYSQNDIIIYQGDLYKKNTSSPKSTISPSIDNINWELISGSSVSEENLKKISENIITAWSGKDGKGKSGGSGTKNMFFGIGSGNSIGSGSDNIAVGTNSLSLNTIGSRNISLGNNSLAKLNSTNENDISKNVAIGNNAGCYKGDYSTSPPSDNNSKSKNSIYLGADTRSANEASTENEIVIGYGAIGKGSNTIVLGNSETTDTYITNGDLELTEGNIELTKGNFYITKGNLRLSNGNVTIKGELMTNSFNTSWDDKKNYLRNHIVIKDGILYKSLENNINADPLISYIKWQAINAGLIKINDNLITRWSGLNSNETSAGTGSKNMFLGIGSGNSNTSGSNNLAIGYNSLNTNTTGEKNIAIGMESLMQNTGSGNIAIGAKSLIKNQDDDNIAIGYESLNENTSGSGNIAIGYRSLHLNTKKYNIAIGHEALKDLNNGYYNIAIGSFSGSGITKCEKSIYLGANTSSKDVTAPIDNEIVIGYEAKGKGTNTLVLGNDDILETHLSGKVFLSNNCGSPFFSEDYGLLNVNGCYDIKGEKSGYFFDGGGGNSLAGLVTALIGDRTSISASNSIVTLSYFHAVSDRRIKDIIGISDKNEDLKKLLNIEILDYTMIDSIEKGNKSFKKVIAQQIENIVPEVVSIGKGVIPNVYEVAKSVSKSSSLGSIITTYKKHGFSNGDKVKLIIEDGGDKGVIVKEVIDSNTFLIEDILDLNLRVFVYGKEINDLRSVDYNGLTTLNISATQAIYQEMKDENSSFRKMINKIKNKNVALKEDIEVLNKESASLKESITTLQNDFKDKNDKLRLMFERIKILENK</sequence>